<organism evidence="3">
    <name type="scientific">Schizaphis graminum</name>
    <name type="common">Green bug aphid</name>
    <dbReference type="NCBI Taxonomy" id="13262"/>
    <lineage>
        <taxon>Eukaryota</taxon>
        <taxon>Metazoa</taxon>
        <taxon>Ecdysozoa</taxon>
        <taxon>Arthropoda</taxon>
        <taxon>Hexapoda</taxon>
        <taxon>Insecta</taxon>
        <taxon>Pterygota</taxon>
        <taxon>Neoptera</taxon>
        <taxon>Paraneoptera</taxon>
        <taxon>Hemiptera</taxon>
        <taxon>Sternorrhyncha</taxon>
        <taxon>Aphidomorpha</taxon>
        <taxon>Aphidoidea</taxon>
        <taxon>Aphididae</taxon>
        <taxon>Aphidini</taxon>
        <taxon>Schizaphis</taxon>
    </lineage>
</organism>
<gene>
    <name evidence="3" type="ORF">g.165837</name>
    <name evidence="2" type="ORF">g.165840</name>
</gene>
<protein>
    <submittedName>
        <fullName evidence="3">Uncharacterized protein</fullName>
    </submittedName>
</protein>
<evidence type="ECO:0000313" key="2">
    <source>
        <dbReference type="EMBL" id="MBY25585.1"/>
    </source>
</evidence>
<dbReference type="AlphaFoldDB" id="A0A2S2PNH6"/>
<accession>A0A2S2PNH6</accession>
<feature type="region of interest" description="Disordered" evidence="1">
    <location>
        <begin position="100"/>
        <end position="127"/>
    </location>
</feature>
<dbReference type="EMBL" id="GGMR01018380">
    <property type="protein sequence ID" value="MBY30999.1"/>
    <property type="molecule type" value="Transcribed_RNA"/>
</dbReference>
<evidence type="ECO:0000313" key="3">
    <source>
        <dbReference type="EMBL" id="MBY30999.1"/>
    </source>
</evidence>
<proteinExistence type="predicted"/>
<sequence>MAGPGGSVLASRVRILRNGNGSRHRLSDVWRAADPPVGEPAAPVEVCHSACEMGRSPERGRIPTRTDAGRALAKNWRCANGTAETDASASASPVALLSCDVIGDPNDGRKNSGRPTGRSPITSHDTS</sequence>
<name>A0A2S2PNH6_SCHGA</name>
<reference evidence="3" key="1">
    <citation type="submission" date="2018-04" db="EMBL/GenBank/DDBJ databases">
        <title>Transcriptome of Schizaphis graminum biotype I.</title>
        <authorList>
            <person name="Scully E.D."/>
            <person name="Geib S.M."/>
            <person name="Palmer N.A."/>
            <person name="Koch K."/>
            <person name="Bradshaw J."/>
            <person name="Heng-Moss T."/>
            <person name="Sarath G."/>
        </authorList>
    </citation>
    <scope>NUCLEOTIDE SEQUENCE</scope>
</reference>
<evidence type="ECO:0000256" key="1">
    <source>
        <dbReference type="SAM" id="MobiDB-lite"/>
    </source>
</evidence>
<dbReference type="EMBL" id="GGMR01012966">
    <property type="protein sequence ID" value="MBY25585.1"/>
    <property type="molecule type" value="Transcribed_RNA"/>
</dbReference>